<dbReference type="EMBL" id="UYRR01031762">
    <property type="protein sequence ID" value="VDK52461.1"/>
    <property type="molecule type" value="Genomic_DNA"/>
</dbReference>
<protein>
    <submittedName>
        <fullName evidence="4">Cyclic nucleotide-binding domain-containing protein</fullName>
    </submittedName>
</protein>
<gene>
    <name evidence="2" type="ORF">ASIM_LOCUS14452</name>
</gene>
<evidence type="ECO:0000313" key="4">
    <source>
        <dbReference type="WBParaSite" id="ASIM_0001504201-mRNA-1"/>
    </source>
</evidence>
<organism evidence="4">
    <name type="scientific">Anisakis simplex</name>
    <name type="common">Herring worm</name>
    <dbReference type="NCBI Taxonomy" id="6269"/>
    <lineage>
        <taxon>Eukaryota</taxon>
        <taxon>Metazoa</taxon>
        <taxon>Ecdysozoa</taxon>
        <taxon>Nematoda</taxon>
        <taxon>Chromadorea</taxon>
        <taxon>Rhabditida</taxon>
        <taxon>Spirurina</taxon>
        <taxon>Ascaridomorpha</taxon>
        <taxon>Ascaridoidea</taxon>
        <taxon>Anisakidae</taxon>
        <taxon>Anisakis</taxon>
        <taxon>Anisakis simplex complex</taxon>
    </lineage>
</organism>
<dbReference type="AlphaFoldDB" id="A0A0M3K2B0"/>
<keyword evidence="3" id="KW-1185">Reference proteome</keyword>
<dbReference type="OrthoDB" id="546434at2759"/>
<dbReference type="InterPro" id="IPR018490">
    <property type="entry name" value="cNMP-bd_dom_sf"/>
</dbReference>
<name>A0A0M3K2B0_ANISI</name>
<dbReference type="InterPro" id="IPR000595">
    <property type="entry name" value="cNMP-bd_dom"/>
</dbReference>
<sequence>MDEQSRNFLVALSKTSTQRDDEDVNIIYYNIRRLGIFENLNDAPLRAICRTARYEHHPANFILFRQGQVATCWFILLSGSVFIDNQMFLPYSW</sequence>
<dbReference type="Gene3D" id="2.60.120.10">
    <property type="entry name" value="Jelly Rolls"/>
    <property type="match status" value="1"/>
</dbReference>
<dbReference type="InterPro" id="IPR014710">
    <property type="entry name" value="RmlC-like_jellyroll"/>
</dbReference>
<reference evidence="4" key="1">
    <citation type="submission" date="2017-02" db="UniProtKB">
        <authorList>
            <consortium name="WormBaseParasite"/>
        </authorList>
    </citation>
    <scope>IDENTIFICATION</scope>
</reference>
<evidence type="ECO:0000259" key="1">
    <source>
        <dbReference type="PROSITE" id="PS50042"/>
    </source>
</evidence>
<evidence type="ECO:0000313" key="2">
    <source>
        <dbReference type="EMBL" id="VDK52461.1"/>
    </source>
</evidence>
<feature type="domain" description="Cyclic nucleotide-binding" evidence="1">
    <location>
        <begin position="36"/>
        <end position="83"/>
    </location>
</feature>
<accession>A0A0M3K2B0</accession>
<dbReference type="Proteomes" id="UP000267096">
    <property type="component" value="Unassembled WGS sequence"/>
</dbReference>
<dbReference type="SUPFAM" id="SSF51206">
    <property type="entry name" value="cAMP-binding domain-like"/>
    <property type="match status" value="1"/>
</dbReference>
<dbReference type="WBParaSite" id="ASIM_0001504201-mRNA-1">
    <property type="protein sequence ID" value="ASIM_0001504201-mRNA-1"/>
    <property type="gene ID" value="ASIM_0001504201"/>
</dbReference>
<dbReference type="PROSITE" id="PS50042">
    <property type="entry name" value="CNMP_BINDING_3"/>
    <property type="match status" value="1"/>
</dbReference>
<evidence type="ECO:0000313" key="3">
    <source>
        <dbReference type="Proteomes" id="UP000267096"/>
    </source>
</evidence>
<reference evidence="2 3" key="2">
    <citation type="submission" date="2018-11" db="EMBL/GenBank/DDBJ databases">
        <authorList>
            <consortium name="Pathogen Informatics"/>
        </authorList>
    </citation>
    <scope>NUCLEOTIDE SEQUENCE [LARGE SCALE GENOMIC DNA]</scope>
</reference>
<dbReference type="CDD" id="cd00038">
    <property type="entry name" value="CAP_ED"/>
    <property type="match status" value="1"/>
</dbReference>
<proteinExistence type="predicted"/>
<dbReference type="PANTHER" id="PTHR23011:SF28">
    <property type="entry name" value="CYCLIC NUCLEOTIDE-BINDING DOMAIN CONTAINING PROTEIN"/>
    <property type="match status" value="1"/>
</dbReference>
<dbReference type="PANTHER" id="PTHR23011">
    <property type="entry name" value="CYCLIC NUCLEOTIDE-BINDING DOMAIN CONTAINING PROTEIN"/>
    <property type="match status" value="1"/>
</dbReference>